<feature type="compositionally biased region" description="Basic residues" evidence="4">
    <location>
        <begin position="128"/>
        <end position="139"/>
    </location>
</feature>
<feature type="region of interest" description="Disordered" evidence="4">
    <location>
        <begin position="819"/>
        <end position="913"/>
    </location>
</feature>
<feature type="region of interest" description="Disordered" evidence="4">
    <location>
        <begin position="1022"/>
        <end position="1072"/>
    </location>
</feature>
<comment type="caution">
    <text evidence="5">The sequence shown here is derived from an EMBL/GenBank/DDBJ whole genome shotgun (WGS) entry which is preliminary data.</text>
</comment>
<dbReference type="SUPFAM" id="SSF48403">
    <property type="entry name" value="Ankyrin repeat"/>
    <property type="match status" value="1"/>
</dbReference>
<dbReference type="PANTHER" id="PTHR24173">
    <property type="entry name" value="ANKYRIN REPEAT CONTAINING"/>
    <property type="match status" value="1"/>
</dbReference>
<dbReference type="InterPro" id="IPR036770">
    <property type="entry name" value="Ankyrin_rpt-contain_sf"/>
</dbReference>
<feature type="compositionally biased region" description="Basic and acidic residues" evidence="4">
    <location>
        <begin position="1129"/>
        <end position="1139"/>
    </location>
</feature>
<feature type="compositionally biased region" description="Polar residues" evidence="4">
    <location>
        <begin position="1100"/>
        <end position="1109"/>
    </location>
</feature>
<evidence type="ECO:0000256" key="2">
    <source>
        <dbReference type="ARBA" id="ARBA00023043"/>
    </source>
</evidence>
<name>A0ABD0LCJ5_9CAEN</name>
<dbReference type="Proteomes" id="UP001519460">
    <property type="component" value="Unassembled WGS sequence"/>
</dbReference>
<dbReference type="Pfam" id="PF12796">
    <property type="entry name" value="Ank_2"/>
    <property type="match status" value="2"/>
</dbReference>
<feature type="compositionally biased region" description="Low complexity" evidence="4">
    <location>
        <begin position="880"/>
        <end position="893"/>
    </location>
</feature>
<feature type="compositionally biased region" description="Basic and acidic residues" evidence="4">
    <location>
        <begin position="1055"/>
        <end position="1070"/>
    </location>
</feature>
<evidence type="ECO:0000313" key="5">
    <source>
        <dbReference type="EMBL" id="KAK7497100.1"/>
    </source>
</evidence>
<feature type="compositionally biased region" description="Basic and acidic residues" evidence="4">
    <location>
        <begin position="323"/>
        <end position="332"/>
    </location>
</feature>
<evidence type="ECO:0008006" key="7">
    <source>
        <dbReference type="Google" id="ProtNLM"/>
    </source>
</evidence>
<feature type="compositionally biased region" description="Polar residues" evidence="4">
    <location>
        <begin position="780"/>
        <end position="790"/>
    </location>
</feature>
<feature type="compositionally biased region" description="Acidic residues" evidence="4">
    <location>
        <begin position="1348"/>
        <end position="1358"/>
    </location>
</feature>
<organism evidence="5 6">
    <name type="scientific">Batillaria attramentaria</name>
    <dbReference type="NCBI Taxonomy" id="370345"/>
    <lineage>
        <taxon>Eukaryota</taxon>
        <taxon>Metazoa</taxon>
        <taxon>Spiralia</taxon>
        <taxon>Lophotrochozoa</taxon>
        <taxon>Mollusca</taxon>
        <taxon>Gastropoda</taxon>
        <taxon>Caenogastropoda</taxon>
        <taxon>Sorbeoconcha</taxon>
        <taxon>Cerithioidea</taxon>
        <taxon>Batillariidae</taxon>
        <taxon>Batillaria</taxon>
    </lineage>
</organism>
<dbReference type="SMART" id="SM00248">
    <property type="entry name" value="ANK"/>
    <property type="match status" value="6"/>
</dbReference>
<dbReference type="EMBL" id="JACVVK020000061">
    <property type="protein sequence ID" value="KAK7497100.1"/>
    <property type="molecule type" value="Genomic_DNA"/>
</dbReference>
<sequence>MDQKELEDRMAAAEALSSLGLPADFRASEPPVQGMAVDTQPPVAKNTKSTRGRGRGRGREKGDNRDTGRETKSRSTRGRGRARDTQQSATRNMPALPPTTSAAMAQGGNFLLLQQQLQQPPTDAPPQPKRRNTGGRRGKQATQVTNQGGASATITSRTGVAVHNDARLVQDTPGTSICTPQFQHAASITSIPGGARNGKVTVSPSAASSAAASIPYVHAGLPPGVSIPLSLSTSTGAAAAAGRIPTTPTDSLPSQPFLKSLPSLPSLSLGSTGLPSTGLPSVPNLPSLPSAIAALQLSGTGVPDVASLTREDAAGLDSQLSPHGRDSDEKSLPLKKRKIFDSSAVSSPKANAVSSVPSSPLVTVPSTSAPIPTPAPVQQERAAEVLTPGPTPVHLLTQVLPPAVSMQLLSEINTAITPDEDGDLPLHIAVVHENEAMVKKLIQLMALAGRRVDRYNKQQQTPLHLAIKLSYLPAIQMLLEAGANPNETPLHLAIKLSYLPAIQMLLEAGANPNEVDSTGLTSIHMAVQGRDLDCLEALLQWSKFPCDLNNRNFEGLAPLHTAVINNDLDIVKTLLDHNADINIMDGKSGRTVLFHAAEGNQRTAVELLLRRGADPEIANYAGVIPAMAAQGRSHTFVSRLLTRAVDEGVDEMALSAGNAEEMEVSSPANNLEIVVSDESSDSVRTSASDKARNTLAAMRTHPVLMRSLSRGQPQSPSQPAPSTFVRRNSQGPTITVSTGSGANGTGKIIVTSSGTPTPSQSSPFPANQPWLRPPLDNAKSDSNQAVSEPVQSPQALMGLQQKMAQLLMHSLVMRAMAEHRKEESQTGVNLTNPSSSGGEVSSSSSSVASIPSSSVGDVSVPSSSGTRLVSLPDGTVARVSPIPTSSIASPSGSRTEADSTSSPSPAHVQPTRPLLLFRSTSVDPGSGDGRRMGSVELRHVTADALLALQRSSTNSVNPANQRLRPVDSNLRSDPTNFEQLRNVLASSQPLVPRPNNIPMQIGSVPPVANHVSSDSLQHIRKFYDPNDSTDQPKDLSLKSRKPTTAVSASATAVKSEPEPVTKQLTSERRTVTHPYLEATLGKGPLSPVEKMCTLPAFSHMNSVGPQQDQKPAKPATAKAKAKRTRKPKAAKEKAPAKGKETITANFERITSDANAAGPAPKFKAAPVSEDVITPAVLESTKLALQVKISNSNESKPTAAVLTTPGVDAKLTPTLTTTSAAQGKELLIDKGQTTPSVIVSLSEHAKPTTNKKKAITSGKAVQSFQGTKIPVIVEKTPQPFQQTVELTAKEITSATVQVTAAKTVQATSPSSIQAASQPTDEDPAMPVLEAEGCMPPPQDGVRSEKDTQEDCPDLSDDTSVDMARPPSPDSPALVIDTGEGSPASPGDSRKEQPMETG</sequence>
<evidence type="ECO:0000313" key="6">
    <source>
        <dbReference type="Proteomes" id="UP001519460"/>
    </source>
</evidence>
<feature type="compositionally biased region" description="Polar residues" evidence="4">
    <location>
        <begin position="1301"/>
        <end position="1317"/>
    </location>
</feature>
<proteinExistence type="predicted"/>
<evidence type="ECO:0000256" key="1">
    <source>
        <dbReference type="ARBA" id="ARBA00022737"/>
    </source>
</evidence>
<dbReference type="PANTHER" id="PTHR24173:SF74">
    <property type="entry name" value="ANKYRIN REPEAT DOMAIN-CONTAINING PROTEIN 16"/>
    <property type="match status" value="1"/>
</dbReference>
<feature type="repeat" description="ANK" evidence="3">
    <location>
        <begin position="458"/>
        <end position="490"/>
    </location>
</feature>
<feature type="repeat" description="ANK" evidence="3">
    <location>
        <begin position="588"/>
        <end position="620"/>
    </location>
</feature>
<feature type="compositionally biased region" description="Low complexity" evidence="4">
    <location>
        <begin position="677"/>
        <end position="686"/>
    </location>
</feature>
<feature type="region of interest" description="Disordered" evidence="4">
    <location>
        <begin position="117"/>
        <end position="158"/>
    </location>
</feature>
<keyword evidence="1" id="KW-0677">Repeat</keyword>
<feature type="compositionally biased region" description="Low complexity" evidence="4">
    <location>
        <begin position="712"/>
        <end position="722"/>
    </location>
</feature>
<feature type="compositionally biased region" description="Basic and acidic residues" evidence="4">
    <location>
        <begin position="57"/>
        <end position="73"/>
    </location>
</feature>
<feature type="region of interest" description="Disordered" evidence="4">
    <location>
        <begin position="18"/>
        <end position="102"/>
    </location>
</feature>
<feature type="region of interest" description="Disordered" evidence="4">
    <location>
        <begin position="1100"/>
        <end position="1139"/>
    </location>
</feature>
<feature type="compositionally biased region" description="Low complexity" evidence="4">
    <location>
        <begin position="751"/>
        <end position="763"/>
    </location>
</feature>
<feature type="compositionally biased region" description="Basic and acidic residues" evidence="4">
    <location>
        <begin position="1386"/>
        <end position="1396"/>
    </location>
</feature>
<feature type="compositionally biased region" description="Low complexity" evidence="4">
    <location>
        <begin position="1043"/>
        <end position="1053"/>
    </location>
</feature>
<evidence type="ECO:0000256" key="4">
    <source>
        <dbReference type="SAM" id="MobiDB-lite"/>
    </source>
</evidence>
<feature type="compositionally biased region" description="Polar residues" evidence="4">
    <location>
        <begin position="725"/>
        <end position="740"/>
    </location>
</feature>
<feature type="region of interest" description="Disordered" evidence="4">
    <location>
        <begin position="314"/>
        <end position="335"/>
    </location>
</feature>
<feature type="repeat" description="ANK" evidence="3">
    <location>
        <begin position="485"/>
        <end position="517"/>
    </location>
</feature>
<feature type="region of interest" description="Disordered" evidence="4">
    <location>
        <begin position="677"/>
        <end position="790"/>
    </location>
</feature>
<protein>
    <recommendedName>
        <fullName evidence="7">Ankyrin</fullName>
    </recommendedName>
</protein>
<accession>A0ABD0LCJ5</accession>
<dbReference type="InterPro" id="IPR002110">
    <property type="entry name" value="Ankyrin_rpt"/>
</dbReference>
<feature type="compositionally biased region" description="Low complexity" evidence="4">
    <location>
        <begin position="834"/>
        <end position="865"/>
    </location>
</feature>
<feature type="region of interest" description="Disordered" evidence="4">
    <location>
        <begin position="953"/>
        <end position="972"/>
    </location>
</feature>
<feature type="region of interest" description="Disordered" evidence="4">
    <location>
        <begin position="1301"/>
        <end position="1396"/>
    </location>
</feature>
<dbReference type="PROSITE" id="PS50088">
    <property type="entry name" value="ANK_REPEAT"/>
    <property type="match status" value="4"/>
</dbReference>
<keyword evidence="6" id="KW-1185">Reference proteome</keyword>
<feature type="compositionally biased region" description="Basic residues" evidence="4">
    <location>
        <begin position="1119"/>
        <end position="1128"/>
    </location>
</feature>
<feature type="compositionally biased region" description="Polar residues" evidence="4">
    <location>
        <begin position="140"/>
        <end position="158"/>
    </location>
</feature>
<keyword evidence="2 3" id="KW-0040">ANK repeat</keyword>
<dbReference type="Gene3D" id="1.25.40.20">
    <property type="entry name" value="Ankyrin repeat-containing domain"/>
    <property type="match status" value="2"/>
</dbReference>
<reference evidence="5 6" key="1">
    <citation type="journal article" date="2023" name="Sci. Data">
        <title>Genome assembly of the Korean intertidal mud-creeper Batillaria attramentaria.</title>
        <authorList>
            <person name="Patra A.K."/>
            <person name="Ho P.T."/>
            <person name="Jun S."/>
            <person name="Lee S.J."/>
            <person name="Kim Y."/>
            <person name="Won Y.J."/>
        </authorList>
    </citation>
    <scope>NUCLEOTIDE SEQUENCE [LARGE SCALE GENOMIC DNA]</scope>
    <source>
        <strain evidence="5">Wonlab-2016</strain>
    </source>
</reference>
<gene>
    <name evidence="5" type="ORF">BaRGS_00011630</name>
</gene>
<feature type="repeat" description="ANK" evidence="3">
    <location>
        <begin position="554"/>
        <end position="586"/>
    </location>
</feature>
<evidence type="ECO:0000256" key="3">
    <source>
        <dbReference type="PROSITE-ProRule" id="PRU00023"/>
    </source>
</evidence>
<dbReference type="PROSITE" id="PS50297">
    <property type="entry name" value="ANK_REP_REGION"/>
    <property type="match status" value="4"/>
</dbReference>